<reference evidence="2 3" key="1">
    <citation type="submission" date="2019-03" db="EMBL/GenBank/DDBJ databases">
        <title>Genomic Encyclopedia of Type Strains, Phase III (KMG-III): the genomes of soil and plant-associated and newly described type strains.</title>
        <authorList>
            <person name="Whitman W."/>
        </authorList>
    </citation>
    <scope>NUCLEOTIDE SEQUENCE [LARGE SCALE GENOMIC DNA]</scope>
    <source>
        <strain evidence="2 3">CECT 8976</strain>
    </source>
</reference>
<feature type="domain" description="Hemerythrin-like" evidence="1">
    <location>
        <begin position="3"/>
        <end position="125"/>
    </location>
</feature>
<dbReference type="GO" id="GO:0005886">
    <property type="term" value="C:plasma membrane"/>
    <property type="evidence" value="ECO:0007669"/>
    <property type="project" value="TreeGrafter"/>
</dbReference>
<dbReference type="OrthoDB" id="9792554at2"/>
<dbReference type="PANTHER" id="PTHR39966">
    <property type="entry name" value="BLL2471 PROTEIN-RELATED"/>
    <property type="match status" value="1"/>
</dbReference>
<dbReference type="InterPro" id="IPR012312">
    <property type="entry name" value="Hemerythrin-like"/>
</dbReference>
<dbReference type="Pfam" id="PF01814">
    <property type="entry name" value="Hemerythrin"/>
    <property type="match status" value="1"/>
</dbReference>
<dbReference type="Gene3D" id="1.20.120.520">
    <property type="entry name" value="nmb1532 protein domain like"/>
    <property type="match status" value="1"/>
</dbReference>
<keyword evidence="3" id="KW-1185">Reference proteome</keyword>
<name>A0A4R7BCB8_9NEIS</name>
<proteinExistence type="predicted"/>
<organism evidence="2 3">
    <name type="scientific">Paludibacterium purpuratum</name>
    <dbReference type="NCBI Taxonomy" id="1144873"/>
    <lineage>
        <taxon>Bacteria</taxon>
        <taxon>Pseudomonadati</taxon>
        <taxon>Pseudomonadota</taxon>
        <taxon>Betaproteobacteria</taxon>
        <taxon>Neisseriales</taxon>
        <taxon>Chromobacteriaceae</taxon>
        <taxon>Paludibacterium</taxon>
    </lineage>
</organism>
<dbReference type="Proteomes" id="UP000295611">
    <property type="component" value="Unassembled WGS sequence"/>
</dbReference>
<dbReference type="EMBL" id="SNZP01000003">
    <property type="protein sequence ID" value="TDR81366.1"/>
    <property type="molecule type" value="Genomic_DNA"/>
</dbReference>
<gene>
    <name evidence="2" type="ORF">DFP86_10319</name>
</gene>
<evidence type="ECO:0000313" key="3">
    <source>
        <dbReference type="Proteomes" id="UP000295611"/>
    </source>
</evidence>
<comment type="caution">
    <text evidence="2">The sequence shown here is derived from an EMBL/GenBank/DDBJ whole genome shotgun (WGS) entry which is preliminary data.</text>
</comment>
<dbReference type="PANTHER" id="PTHR39966:SF3">
    <property type="entry name" value="DUF438 DOMAIN-CONTAINING PROTEIN"/>
    <property type="match status" value="1"/>
</dbReference>
<dbReference type="RefSeq" id="WP_133678748.1">
    <property type="nucleotide sequence ID" value="NZ_SNZP01000003.1"/>
</dbReference>
<dbReference type="AlphaFoldDB" id="A0A4R7BCB8"/>
<evidence type="ECO:0000313" key="2">
    <source>
        <dbReference type="EMBL" id="TDR81366.1"/>
    </source>
</evidence>
<protein>
    <submittedName>
        <fullName evidence="2">Hemerythrin HHE cation binding domain-containing protein</fullName>
    </submittedName>
</protein>
<sequence length="139" mass="15593">MSAIARLIEQHRGCDDFLVRAEAAVRDGDWTTALAAWQPFEADMQRHFALEEEHLFPAFEAATGMTMGPTAVMRGEHAEMRELFAELRAALAAQDSEAFLGQGETLLILMQQHNMKEENVLYPMCAQHVAEFETLVPQS</sequence>
<evidence type="ECO:0000259" key="1">
    <source>
        <dbReference type="Pfam" id="PF01814"/>
    </source>
</evidence>
<accession>A0A4R7BCB8</accession>